<evidence type="ECO:0000259" key="4">
    <source>
        <dbReference type="PROSITE" id="PS50110"/>
    </source>
</evidence>
<dbReference type="InterPro" id="IPR008327">
    <property type="entry name" value="Sig_transdc_resp-reg_antiterm"/>
</dbReference>
<dbReference type="Pfam" id="PF03861">
    <property type="entry name" value="ANTAR"/>
    <property type="match status" value="1"/>
</dbReference>
<evidence type="ECO:0000256" key="2">
    <source>
        <dbReference type="ARBA" id="ARBA00024867"/>
    </source>
</evidence>
<comment type="caution">
    <text evidence="3">Lacks conserved residue(s) required for the propagation of feature annotation.</text>
</comment>
<dbReference type="GO" id="GO:0000160">
    <property type="term" value="P:phosphorelay signal transduction system"/>
    <property type="evidence" value="ECO:0007669"/>
    <property type="project" value="InterPro"/>
</dbReference>
<dbReference type="PROSITE" id="PS50921">
    <property type="entry name" value="ANTAR"/>
    <property type="match status" value="1"/>
</dbReference>
<comment type="function">
    <text evidence="2">May play the central regulatory role in sporulation. It may be an element of the effector pathway responsible for the activation of sporulation genes in response to nutritional stress. Spo0A may act in concert with spo0H (a sigma factor) to control the expression of some genes that are critical to the sporulation process.</text>
</comment>
<evidence type="ECO:0000313" key="6">
    <source>
        <dbReference type="EMBL" id="TCP61011.1"/>
    </source>
</evidence>
<keyword evidence="7" id="KW-1185">Reference proteome</keyword>
<evidence type="ECO:0000259" key="5">
    <source>
        <dbReference type="PROSITE" id="PS50921"/>
    </source>
</evidence>
<dbReference type="RefSeq" id="WP_165876506.1">
    <property type="nucleotide sequence ID" value="NZ_JAOQNU010000032.1"/>
</dbReference>
<dbReference type="InterPro" id="IPR005561">
    <property type="entry name" value="ANTAR"/>
</dbReference>
<gene>
    <name evidence="6" type="ORF">EDD73_1315</name>
</gene>
<dbReference type="SMART" id="SM00448">
    <property type="entry name" value="REC"/>
    <property type="match status" value="1"/>
</dbReference>
<comment type="caution">
    <text evidence="6">The sequence shown here is derived from an EMBL/GenBank/DDBJ whole genome shotgun (WGS) entry which is preliminary data.</text>
</comment>
<name>A0A4R2RMN6_9FIRM</name>
<feature type="domain" description="ANTAR" evidence="5">
    <location>
        <begin position="125"/>
        <end position="186"/>
    </location>
</feature>
<proteinExistence type="predicted"/>
<dbReference type="GO" id="GO:0003723">
    <property type="term" value="F:RNA binding"/>
    <property type="evidence" value="ECO:0007669"/>
    <property type="project" value="InterPro"/>
</dbReference>
<dbReference type="AlphaFoldDB" id="A0A4R2RMN6"/>
<dbReference type="SUPFAM" id="SSF52172">
    <property type="entry name" value="CheY-like"/>
    <property type="match status" value="1"/>
</dbReference>
<evidence type="ECO:0000313" key="7">
    <source>
        <dbReference type="Proteomes" id="UP000294813"/>
    </source>
</evidence>
<dbReference type="InterPro" id="IPR036388">
    <property type="entry name" value="WH-like_DNA-bd_sf"/>
</dbReference>
<accession>A0A4R2RMN6</accession>
<dbReference type="Pfam" id="PF00072">
    <property type="entry name" value="Response_reg"/>
    <property type="match status" value="1"/>
</dbReference>
<evidence type="ECO:0000256" key="1">
    <source>
        <dbReference type="ARBA" id="ARBA00018672"/>
    </source>
</evidence>
<dbReference type="InterPro" id="IPR001789">
    <property type="entry name" value="Sig_transdc_resp-reg_receiver"/>
</dbReference>
<protein>
    <recommendedName>
        <fullName evidence="1">Stage 0 sporulation protein A homolog</fullName>
    </recommendedName>
</protein>
<dbReference type="PROSITE" id="PS50110">
    <property type="entry name" value="RESPONSE_REGULATORY"/>
    <property type="match status" value="1"/>
</dbReference>
<organism evidence="6 7">
    <name type="scientific">Heliophilum fasciatum</name>
    <dbReference type="NCBI Taxonomy" id="35700"/>
    <lineage>
        <taxon>Bacteria</taxon>
        <taxon>Bacillati</taxon>
        <taxon>Bacillota</taxon>
        <taxon>Clostridia</taxon>
        <taxon>Eubacteriales</taxon>
        <taxon>Heliobacteriaceae</taxon>
        <taxon>Heliophilum</taxon>
    </lineage>
</organism>
<evidence type="ECO:0000256" key="3">
    <source>
        <dbReference type="PROSITE-ProRule" id="PRU00169"/>
    </source>
</evidence>
<dbReference type="PIRSF" id="PIRSF036382">
    <property type="entry name" value="RR_antiterm"/>
    <property type="match status" value="1"/>
</dbReference>
<dbReference type="EMBL" id="SLXT01000031">
    <property type="protein sequence ID" value="TCP61011.1"/>
    <property type="molecule type" value="Genomic_DNA"/>
</dbReference>
<dbReference type="Proteomes" id="UP000294813">
    <property type="component" value="Unassembled WGS sequence"/>
</dbReference>
<reference evidence="6 7" key="1">
    <citation type="submission" date="2019-03" db="EMBL/GenBank/DDBJ databases">
        <title>Genomic Encyclopedia of Type Strains, Phase IV (KMG-IV): sequencing the most valuable type-strain genomes for metagenomic binning, comparative biology and taxonomic classification.</title>
        <authorList>
            <person name="Goeker M."/>
        </authorList>
    </citation>
    <scope>NUCLEOTIDE SEQUENCE [LARGE SCALE GENOMIC DNA]</scope>
    <source>
        <strain evidence="6 7">DSM 11170</strain>
    </source>
</reference>
<feature type="domain" description="Response regulatory" evidence="4">
    <location>
        <begin position="5"/>
        <end position="119"/>
    </location>
</feature>
<dbReference type="InterPro" id="IPR011006">
    <property type="entry name" value="CheY-like_superfamily"/>
</dbReference>
<dbReference type="SMART" id="SM01012">
    <property type="entry name" value="ANTAR"/>
    <property type="match status" value="1"/>
</dbReference>
<dbReference type="Gene3D" id="1.10.10.10">
    <property type="entry name" value="Winged helix-like DNA-binding domain superfamily/Winged helix DNA-binding domain"/>
    <property type="match status" value="1"/>
</dbReference>
<sequence length="190" mass="21550">MDERRVFVATPPGPLRERIKESLIRHGMVIIGEAGDGLSTLRSLHSVHPDVVIIEHQLSGLDGIELAKLCQEERLGAAVLLTTYSQLNLVQKAMENWFFEPLLRPIREESLLAAVLTAHTHYVRESKLTQEVMALKEALERRKLIDKAKGKLMDKMKVSEEEAHRILQRYAMNHRLSAKEAAAKILRGFV</sequence>
<dbReference type="Gene3D" id="3.40.50.2300">
    <property type="match status" value="1"/>
</dbReference>